<gene>
    <name evidence="1" type="ORF">F9K24_06080</name>
</gene>
<evidence type="ECO:0000313" key="2">
    <source>
        <dbReference type="Proteomes" id="UP000460298"/>
    </source>
</evidence>
<organism evidence="1 2">
    <name type="scientific">Leptonema illini</name>
    <dbReference type="NCBI Taxonomy" id="183"/>
    <lineage>
        <taxon>Bacteria</taxon>
        <taxon>Pseudomonadati</taxon>
        <taxon>Spirochaetota</taxon>
        <taxon>Spirochaetia</taxon>
        <taxon>Leptospirales</taxon>
        <taxon>Leptospiraceae</taxon>
        <taxon>Leptonema</taxon>
    </lineage>
</organism>
<protein>
    <submittedName>
        <fullName evidence="1">Uncharacterized protein</fullName>
    </submittedName>
</protein>
<evidence type="ECO:0000313" key="1">
    <source>
        <dbReference type="EMBL" id="KAB2934031.1"/>
    </source>
</evidence>
<accession>A0A833LY96</accession>
<dbReference type="EMBL" id="WBUI01000004">
    <property type="protein sequence ID" value="KAB2934031.1"/>
    <property type="molecule type" value="Genomic_DNA"/>
</dbReference>
<dbReference type="AlphaFoldDB" id="A0A833LY96"/>
<name>A0A833LY96_9LEPT</name>
<sequence>MSVRVRPPVLSLILLLLSFILAPIHSLLADDAIVGVEILGGEGRPYWAHRMQDPYLRQLQDETLLRSLESQNLHRTLLELDRLRRQRPSVRSATGRISFLASSGEPSA</sequence>
<dbReference type="Proteomes" id="UP000460298">
    <property type="component" value="Unassembled WGS sequence"/>
</dbReference>
<reference evidence="1 2" key="1">
    <citation type="submission" date="2019-10" db="EMBL/GenBank/DDBJ databases">
        <title>Extracellular Electron Transfer in a Candidatus Methanoperedens spp. Enrichment Culture.</title>
        <authorList>
            <person name="Berger S."/>
            <person name="Rangel Shaw D."/>
            <person name="Berben T."/>
            <person name="In 'T Zandt M."/>
            <person name="Frank J."/>
            <person name="Reimann J."/>
            <person name="Jetten M.S.M."/>
            <person name="Welte C.U."/>
        </authorList>
    </citation>
    <scope>NUCLEOTIDE SEQUENCE [LARGE SCALE GENOMIC DNA]</scope>
    <source>
        <strain evidence="1">SB12</strain>
    </source>
</reference>
<proteinExistence type="predicted"/>
<comment type="caution">
    <text evidence="1">The sequence shown here is derived from an EMBL/GenBank/DDBJ whole genome shotgun (WGS) entry which is preliminary data.</text>
</comment>